<protein>
    <submittedName>
        <fullName evidence="1">Uncharacterized protein</fullName>
    </submittedName>
</protein>
<gene>
    <name evidence="1" type="ORF">MW046_10430</name>
</gene>
<dbReference type="GeneID" id="71928467"/>
<proteinExistence type="predicted"/>
<evidence type="ECO:0000313" key="2">
    <source>
        <dbReference type="Proteomes" id="UP000831768"/>
    </source>
</evidence>
<accession>A0A8U0A007</accession>
<dbReference type="RefSeq" id="WP_247993048.1">
    <property type="nucleotide sequence ID" value="NZ_CP096019.1"/>
</dbReference>
<dbReference type="Gene3D" id="3.30.2310.20">
    <property type="entry name" value="RelE-like"/>
    <property type="match status" value="1"/>
</dbReference>
<dbReference type="EMBL" id="CP096019">
    <property type="protein sequence ID" value="UPM42374.1"/>
    <property type="molecule type" value="Genomic_DNA"/>
</dbReference>
<dbReference type="Proteomes" id="UP000831768">
    <property type="component" value="Chromosome"/>
</dbReference>
<reference evidence="1" key="1">
    <citation type="submission" date="2022-04" db="EMBL/GenBank/DDBJ databases">
        <title>Halocatena sp. nov., isolated from a salt lake.</title>
        <authorList>
            <person name="Cui H.-L."/>
        </authorList>
    </citation>
    <scope>NUCLEOTIDE SEQUENCE</scope>
    <source>
        <strain evidence="1">AD-1</strain>
    </source>
</reference>
<dbReference type="AlphaFoldDB" id="A0A8U0A007"/>
<evidence type="ECO:0000313" key="1">
    <source>
        <dbReference type="EMBL" id="UPM42374.1"/>
    </source>
</evidence>
<organism evidence="1 2">
    <name type="scientific">Halocatena salina</name>
    <dbReference type="NCBI Taxonomy" id="2934340"/>
    <lineage>
        <taxon>Archaea</taxon>
        <taxon>Methanobacteriati</taxon>
        <taxon>Methanobacteriota</taxon>
        <taxon>Stenosarchaea group</taxon>
        <taxon>Halobacteria</taxon>
        <taxon>Halobacteriales</taxon>
        <taxon>Natronomonadaceae</taxon>
        <taxon>Halocatena</taxon>
    </lineage>
</organism>
<name>A0A8U0A007_9EURY</name>
<dbReference type="KEGG" id="haad:MW046_10430"/>
<dbReference type="SUPFAM" id="SSF143011">
    <property type="entry name" value="RelE-like"/>
    <property type="match status" value="1"/>
</dbReference>
<keyword evidence="2" id="KW-1185">Reference proteome</keyword>
<dbReference type="InterPro" id="IPR035093">
    <property type="entry name" value="RelE/ParE_toxin_dom_sf"/>
</dbReference>
<sequence length="144" mass="16337">MTDRDDTDEWSWRFTSTAEGDLAALERTDRQQIVTKLENICNPPWRDLPDYGERLKNSPYRKVRVGGFRFSITFDRECKETVIARIKRRDGAYTVTIETDICREPSVGDSYGTGTTVSTSTTVTASGAWSWIPLSIVTSDQSEQ</sequence>